<keyword evidence="3" id="KW-1185">Reference proteome</keyword>
<reference evidence="2 3" key="1">
    <citation type="journal article" date="2015" name="Genome Biol. Evol.">
        <title>Comparative Genomics of a Bacterivorous Green Alga Reveals Evolutionary Causalities and Consequences of Phago-Mixotrophic Mode of Nutrition.</title>
        <authorList>
            <person name="Burns J.A."/>
            <person name="Paasch A."/>
            <person name="Narechania A."/>
            <person name="Kim E."/>
        </authorList>
    </citation>
    <scope>NUCLEOTIDE SEQUENCE [LARGE SCALE GENOMIC DNA]</scope>
    <source>
        <strain evidence="2 3">PLY_AMNH</strain>
    </source>
</reference>
<proteinExistence type="predicted"/>
<name>A0AAE0C112_9CHLO</name>
<organism evidence="2 3">
    <name type="scientific">Cymbomonas tetramitiformis</name>
    <dbReference type="NCBI Taxonomy" id="36881"/>
    <lineage>
        <taxon>Eukaryota</taxon>
        <taxon>Viridiplantae</taxon>
        <taxon>Chlorophyta</taxon>
        <taxon>Pyramimonadophyceae</taxon>
        <taxon>Pyramimonadales</taxon>
        <taxon>Pyramimonadaceae</taxon>
        <taxon>Cymbomonas</taxon>
    </lineage>
</organism>
<comment type="caution">
    <text evidence="2">The sequence shown here is derived from an EMBL/GenBank/DDBJ whole genome shotgun (WGS) entry which is preliminary data.</text>
</comment>
<feature type="region of interest" description="Disordered" evidence="1">
    <location>
        <begin position="75"/>
        <end position="100"/>
    </location>
</feature>
<dbReference type="AlphaFoldDB" id="A0AAE0C112"/>
<feature type="region of interest" description="Disordered" evidence="1">
    <location>
        <begin position="29"/>
        <end position="50"/>
    </location>
</feature>
<sequence>MGVAALIIVAAVIVRYRAKHNERKGIPVFDSNPLHQGAFSPSDTPLRDRTAYRPPALQTSEPAYNPFLLDLDNPLSDAPEAGVSEERPRSGSSFNPMLAAQPGTQSRFARSLSSAPLLGDDFLTPSLAAPSEGILELQDMRAGGAAELELGLEEIALDPEPELVQHDKEIHIRHTIRAMSCLPAEIDAVTVKLESVQSQHQALYIKGVLEDALQVLEIPGNSLESLEAGAIAEELIRRTDHLEELQSTFGGEQHLSDLVDKIACIRKCLKPVNK</sequence>
<dbReference type="EMBL" id="LGRX02029799">
    <property type="protein sequence ID" value="KAK3246437.1"/>
    <property type="molecule type" value="Genomic_DNA"/>
</dbReference>
<dbReference type="Proteomes" id="UP001190700">
    <property type="component" value="Unassembled WGS sequence"/>
</dbReference>
<accession>A0AAE0C112</accession>
<evidence type="ECO:0000313" key="2">
    <source>
        <dbReference type="EMBL" id="KAK3246437.1"/>
    </source>
</evidence>
<evidence type="ECO:0000256" key="1">
    <source>
        <dbReference type="SAM" id="MobiDB-lite"/>
    </source>
</evidence>
<gene>
    <name evidence="2" type="ORF">CYMTET_44027</name>
</gene>
<evidence type="ECO:0000313" key="3">
    <source>
        <dbReference type="Proteomes" id="UP001190700"/>
    </source>
</evidence>
<protein>
    <submittedName>
        <fullName evidence="2">Uncharacterized protein</fullName>
    </submittedName>
</protein>